<dbReference type="EMBL" id="JABEVX010000002">
    <property type="protein sequence ID" value="NNT71805.1"/>
    <property type="molecule type" value="Genomic_DNA"/>
</dbReference>
<gene>
    <name evidence="4" type="ORF">HKT18_06200</name>
</gene>
<dbReference type="PANTHER" id="PTHR42919">
    <property type="entry name" value="N-ALPHA-ACETYLTRANSFERASE"/>
    <property type="match status" value="1"/>
</dbReference>
<proteinExistence type="predicted"/>
<dbReference type="CDD" id="cd04301">
    <property type="entry name" value="NAT_SF"/>
    <property type="match status" value="1"/>
</dbReference>
<evidence type="ECO:0000259" key="3">
    <source>
        <dbReference type="PROSITE" id="PS51186"/>
    </source>
</evidence>
<accession>A0A7Y3VYK9</accession>
<dbReference type="AlphaFoldDB" id="A0A7Y3VYK9"/>
<evidence type="ECO:0000256" key="2">
    <source>
        <dbReference type="ARBA" id="ARBA00023315"/>
    </source>
</evidence>
<dbReference type="SUPFAM" id="SSF55729">
    <property type="entry name" value="Acyl-CoA N-acyltransferases (Nat)"/>
    <property type="match status" value="1"/>
</dbReference>
<dbReference type="GO" id="GO:0016747">
    <property type="term" value="F:acyltransferase activity, transferring groups other than amino-acyl groups"/>
    <property type="evidence" value="ECO:0007669"/>
    <property type="project" value="InterPro"/>
</dbReference>
<dbReference type="Proteomes" id="UP000536509">
    <property type="component" value="Unassembled WGS sequence"/>
</dbReference>
<dbReference type="InterPro" id="IPR016181">
    <property type="entry name" value="Acyl_CoA_acyltransferase"/>
</dbReference>
<keyword evidence="5" id="KW-1185">Reference proteome</keyword>
<feature type="domain" description="N-acetyltransferase" evidence="3">
    <location>
        <begin position="2"/>
        <end position="166"/>
    </location>
</feature>
<reference evidence="4 5" key="1">
    <citation type="submission" date="2020-05" db="EMBL/GenBank/DDBJ databases">
        <title>Draft genome of Flavobacterium sp. IMCC34852.</title>
        <authorList>
            <person name="Song J."/>
            <person name="Cho J.-C."/>
        </authorList>
    </citation>
    <scope>NUCLEOTIDE SEQUENCE [LARGE SCALE GENOMIC DNA]</scope>
    <source>
        <strain evidence="4 5">IMCC34852</strain>
    </source>
</reference>
<sequence length="166" mass="19109">MIVIEQNSDPNFTDIIAIAQEVWPKTYGAILGQAQLDYMMDMMYSVASLQKQANEKQHHFILAKENEMSVGFASYEFDCNGTHKTKIHKIYILSTQQGKGIGRFLLDYIANEAQKHNNIALFLNVNKYNPAQHFYKKLGFDITKEEVIDIGQGYVMDDYVMEKKIN</sequence>
<evidence type="ECO:0000313" key="4">
    <source>
        <dbReference type="EMBL" id="NNT71805.1"/>
    </source>
</evidence>
<dbReference type="RefSeq" id="WP_171221984.1">
    <property type="nucleotide sequence ID" value="NZ_CP121446.1"/>
</dbReference>
<name>A0A7Y3VYK9_9FLAO</name>
<dbReference type="InterPro" id="IPR000182">
    <property type="entry name" value="GNAT_dom"/>
</dbReference>
<keyword evidence="1 4" id="KW-0808">Transferase</keyword>
<comment type="caution">
    <text evidence="4">The sequence shown here is derived from an EMBL/GenBank/DDBJ whole genome shotgun (WGS) entry which is preliminary data.</text>
</comment>
<dbReference type="PANTHER" id="PTHR42919:SF8">
    <property type="entry name" value="N-ALPHA-ACETYLTRANSFERASE 50"/>
    <property type="match status" value="1"/>
</dbReference>
<dbReference type="Pfam" id="PF13673">
    <property type="entry name" value="Acetyltransf_10"/>
    <property type="match status" value="1"/>
</dbReference>
<protein>
    <submittedName>
        <fullName evidence="4">GNAT family N-acetyltransferase</fullName>
    </submittedName>
</protein>
<keyword evidence="2" id="KW-0012">Acyltransferase</keyword>
<organism evidence="4 5">
    <name type="scientific">Flavobacterium rivulicola</name>
    <dbReference type="NCBI Taxonomy" id="2732161"/>
    <lineage>
        <taxon>Bacteria</taxon>
        <taxon>Pseudomonadati</taxon>
        <taxon>Bacteroidota</taxon>
        <taxon>Flavobacteriia</taxon>
        <taxon>Flavobacteriales</taxon>
        <taxon>Flavobacteriaceae</taxon>
        <taxon>Flavobacterium</taxon>
    </lineage>
</organism>
<dbReference type="InterPro" id="IPR051556">
    <property type="entry name" value="N-term/lysine_N-AcTrnsfr"/>
</dbReference>
<evidence type="ECO:0000313" key="5">
    <source>
        <dbReference type="Proteomes" id="UP000536509"/>
    </source>
</evidence>
<evidence type="ECO:0000256" key="1">
    <source>
        <dbReference type="ARBA" id="ARBA00022679"/>
    </source>
</evidence>
<dbReference type="PROSITE" id="PS51186">
    <property type="entry name" value="GNAT"/>
    <property type="match status" value="1"/>
</dbReference>
<dbReference type="Gene3D" id="3.40.630.30">
    <property type="match status" value="1"/>
</dbReference>